<gene>
    <name evidence="1" type="ORF">MKW94_025724</name>
</gene>
<name>A0AA41SEY3_PAPNU</name>
<sequence>ALFKTSLNSPVILLKIYYEKHGTSSYYTSVQWKIQLKRLQRTTHIFIFFFLIDK</sequence>
<dbReference type="Proteomes" id="UP001177140">
    <property type="component" value="Unassembled WGS sequence"/>
</dbReference>
<organism evidence="1 2">
    <name type="scientific">Papaver nudicaule</name>
    <name type="common">Iceland poppy</name>
    <dbReference type="NCBI Taxonomy" id="74823"/>
    <lineage>
        <taxon>Eukaryota</taxon>
        <taxon>Viridiplantae</taxon>
        <taxon>Streptophyta</taxon>
        <taxon>Embryophyta</taxon>
        <taxon>Tracheophyta</taxon>
        <taxon>Spermatophyta</taxon>
        <taxon>Magnoliopsida</taxon>
        <taxon>Ranunculales</taxon>
        <taxon>Papaveraceae</taxon>
        <taxon>Papaveroideae</taxon>
        <taxon>Papaver</taxon>
    </lineage>
</organism>
<accession>A0AA41SEY3</accession>
<proteinExistence type="predicted"/>
<feature type="non-terminal residue" evidence="1">
    <location>
        <position position="1"/>
    </location>
</feature>
<comment type="caution">
    <text evidence="1">The sequence shown here is derived from an EMBL/GenBank/DDBJ whole genome shotgun (WGS) entry which is preliminary data.</text>
</comment>
<evidence type="ECO:0000313" key="2">
    <source>
        <dbReference type="Proteomes" id="UP001177140"/>
    </source>
</evidence>
<keyword evidence="2" id="KW-1185">Reference proteome</keyword>
<dbReference type="AlphaFoldDB" id="A0AA41SEY3"/>
<protein>
    <submittedName>
        <fullName evidence="1">Uncharacterized protein</fullName>
    </submittedName>
</protein>
<evidence type="ECO:0000313" key="1">
    <source>
        <dbReference type="EMBL" id="MCL7035307.1"/>
    </source>
</evidence>
<reference evidence="1" key="1">
    <citation type="submission" date="2022-03" db="EMBL/GenBank/DDBJ databases">
        <title>A functionally conserved STORR gene fusion in Papaver species that diverged 16.8 million years ago.</title>
        <authorList>
            <person name="Catania T."/>
        </authorList>
    </citation>
    <scope>NUCLEOTIDE SEQUENCE</scope>
    <source>
        <strain evidence="1">S-191538</strain>
    </source>
</reference>
<dbReference type="EMBL" id="JAJJMA010155416">
    <property type="protein sequence ID" value="MCL7035307.1"/>
    <property type="molecule type" value="Genomic_DNA"/>
</dbReference>
<feature type="non-terminal residue" evidence="1">
    <location>
        <position position="54"/>
    </location>
</feature>